<dbReference type="InterPro" id="IPR011701">
    <property type="entry name" value="MFS"/>
</dbReference>
<feature type="transmembrane region" description="Helical" evidence="8">
    <location>
        <begin position="524"/>
        <end position="545"/>
    </location>
</feature>
<evidence type="ECO:0000256" key="6">
    <source>
        <dbReference type="ARBA" id="ARBA00023136"/>
    </source>
</evidence>
<dbReference type="PROSITE" id="PS50850">
    <property type="entry name" value="MFS"/>
    <property type="match status" value="1"/>
</dbReference>
<keyword evidence="5 8" id="KW-1133">Transmembrane helix</keyword>
<dbReference type="InterPro" id="IPR020846">
    <property type="entry name" value="MFS_dom"/>
</dbReference>
<dbReference type="SUPFAM" id="SSF103473">
    <property type="entry name" value="MFS general substrate transporter"/>
    <property type="match status" value="1"/>
</dbReference>
<feature type="transmembrane region" description="Helical" evidence="8">
    <location>
        <begin position="709"/>
        <end position="742"/>
    </location>
</feature>
<feature type="transmembrane region" description="Helical" evidence="8">
    <location>
        <begin position="678"/>
        <end position="697"/>
    </location>
</feature>
<keyword evidence="2" id="KW-0813">Transport</keyword>
<protein>
    <submittedName>
        <fullName evidence="10">MFS transporter</fullName>
    </submittedName>
</protein>
<dbReference type="InterPro" id="IPR050171">
    <property type="entry name" value="MFS_Transporters"/>
</dbReference>
<sequence>MSGPPSAERNRHVQRKTGRFLATFLPSVLLIVAALVFSAGVNLGTFRRDCGDALFSTFGVAGRKVVTSIEYAVKYGKTIENFFGMERALSQLKTYLPQADGVAVALPDGQVAYAIGTYGFKDRIGDRLTGYEQRRTAGEFQHSPSFNYHDTDNRSHKLFLPIRDPGDGRWIGTLVIAAGDAVIDNYVREFERHTLIFVGALGAVAILLLGGLALLPERKAAGRDGTGAPRSGRPHSGRPHSGRTALAVAALVQITVGVTGYGAFSDAYLRTVENTTGIVENIVATDIASIIGRGATYRSLSGIDDYFREIIAIVPHFKGMSLAVPEGADLPGSLGSGQPAARGDLVTGRALATDADLVTPTLRIVIDSDYIQRNVLEVVANNVTILIISLMFIYELHAFVSRRMRRPVEAKAETEGVGGAAATTGRSLAGLRFLTFMLYFGMFLSASFVPVIMQTFDSGLFGLAPPQAAAIPVSAEMLCGALAILLAGRISARLPWRTMTAAGLAIAALGALTSGLTGDPVLFVVARGLVGAGTMTALMGLYRLIDRVRRVDPATGAYSDLFSGMYVGVNCGAVVGSLLADEIGPQAVFLIAAVVLALGIAQLLLLTPEPTGEAVPPVAAATAAVAKPDAAAPGRRVWSDRSFLAFLLLVSVPTSACSMFLIYYFPLFASGLGQPASTVGQAFLLYGLCIVYLGPLLSRLMRSSGVAPGLPVLASGLIMAAGLTTFALTGSLMGAFLAILLLGLSDSFGLTAQQRYLERLPVVGTHGLAVPQSYHLNARKIGQVIGPMLFSAAAVAGGAGATLIGLGLAAALLLHLALSILSLRRRPAVTGTA</sequence>
<dbReference type="GO" id="GO:0005886">
    <property type="term" value="C:plasma membrane"/>
    <property type="evidence" value="ECO:0007669"/>
    <property type="project" value="UniProtKB-SubCell"/>
</dbReference>
<reference evidence="10 11" key="1">
    <citation type="submission" date="2019-08" db="EMBL/GenBank/DDBJ databases">
        <authorList>
            <person name="Grouzdev D."/>
            <person name="Tikhonova E."/>
            <person name="Kravchenko I."/>
        </authorList>
    </citation>
    <scope>NUCLEOTIDE SEQUENCE [LARGE SCALE GENOMIC DNA]</scope>
    <source>
        <strain evidence="10 11">59b</strain>
    </source>
</reference>
<feature type="transmembrane region" description="Helical" evidence="8">
    <location>
        <begin position="586"/>
        <end position="606"/>
    </location>
</feature>
<evidence type="ECO:0000256" key="2">
    <source>
        <dbReference type="ARBA" id="ARBA00022448"/>
    </source>
</evidence>
<accession>A0A5A9G540</accession>
<evidence type="ECO:0000313" key="11">
    <source>
        <dbReference type="Proteomes" id="UP000324927"/>
    </source>
</evidence>
<dbReference type="Pfam" id="PF07690">
    <property type="entry name" value="MFS_1"/>
    <property type="match status" value="1"/>
</dbReference>
<dbReference type="PANTHER" id="PTHR23517:SF2">
    <property type="entry name" value="MULTIDRUG RESISTANCE PROTEIN MDTH"/>
    <property type="match status" value="1"/>
</dbReference>
<feature type="transmembrane region" description="Helical" evidence="8">
    <location>
        <begin position="436"/>
        <end position="456"/>
    </location>
</feature>
<keyword evidence="3" id="KW-1003">Cell membrane</keyword>
<feature type="transmembrane region" description="Helical" evidence="8">
    <location>
        <begin position="499"/>
        <end position="518"/>
    </location>
</feature>
<feature type="region of interest" description="Disordered" evidence="7">
    <location>
        <begin position="222"/>
        <end position="241"/>
    </location>
</feature>
<feature type="compositionally biased region" description="Basic residues" evidence="7">
    <location>
        <begin position="232"/>
        <end position="241"/>
    </location>
</feature>
<feature type="transmembrane region" description="Helical" evidence="8">
    <location>
        <begin position="245"/>
        <end position="264"/>
    </location>
</feature>
<evidence type="ECO:0000256" key="4">
    <source>
        <dbReference type="ARBA" id="ARBA00022692"/>
    </source>
</evidence>
<comment type="caution">
    <text evidence="10">The sequence shown here is derived from an EMBL/GenBank/DDBJ whole genome shotgun (WGS) entry which is preliminary data.</text>
</comment>
<dbReference type="Proteomes" id="UP000324927">
    <property type="component" value="Unassembled WGS sequence"/>
</dbReference>
<feature type="transmembrane region" description="Helical" evidence="8">
    <location>
        <begin position="195"/>
        <end position="215"/>
    </location>
</feature>
<gene>
    <name evidence="10" type="ORF">FZ942_33045</name>
</gene>
<proteinExistence type="predicted"/>
<keyword evidence="11" id="KW-1185">Reference proteome</keyword>
<evidence type="ECO:0000256" key="1">
    <source>
        <dbReference type="ARBA" id="ARBA00004651"/>
    </source>
</evidence>
<feature type="transmembrane region" description="Helical" evidence="8">
    <location>
        <begin position="643"/>
        <end position="666"/>
    </location>
</feature>
<dbReference type="PANTHER" id="PTHR23517">
    <property type="entry name" value="RESISTANCE PROTEIN MDTM, PUTATIVE-RELATED-RELATED"/>
    <property type="match status" value="1"/>
</dbReference>
<dbReference type="Gene3D" id="1.20.1250.20">
    <property type="entry name" value="MFS general substrate transporter like domains"/>
    <property type="match status" value="1"/>
</dbReference>
<keyword evidence="4 8" id="KW-0812">Transmembrane</keyword>
<feature type="transmembrane region" description="Helical" evidence="8">
    <location>
        <begin position="20"/>
        <end position="41"/>
    </location>
</feature>
<feature type="transmembrane region" description="Helical" evidence="8">
    <location>
        <begin position="557"/>
        <end position="580"/>
    </location>
</feature>
<feature type="domain" description="Major facilitator superfamily (MFS) profile" evidence="9">
    <location>
        <begin position="427"/>
        <end position="827"/>
    </location>
</feature>
<dbReference type="AlphaFoldDB" id="A0A5A9G540"/>
<organism evidence="10 11">
    <name type="scientific">Azospirillum lipoferum</name>
    <dbReference type="NCBI Taxonomy" id="193"/>
    <lineage>
        <taxon>Bacteria</taxon>
        <taxon>Pseudomonadati</taxon>
        <taxon>Pseudomonadota</taxon>
        <taxon>Alphaproteobacteria</taxon>
        <taxon>Rhodospirillales</taxon>
        <taxon>Azospirillaceae</taxon>
        <taxon>Azospirillum</taxon>
    </lineage>
</organism>
<feature type="transmembrane region" description="Helical" evidence="8">
    <location>
        <begin position="468"/>
        <end position="487"/>
    </location>
</feature>
<evidence type="ECO:0000256" key="3">
    <source>
        <dbReference type="ARBA" id="ARBA00022475"/>
    </source>
</evidence>
<evidence type="ECO:0000256" key="8">
    <source>
        <dbReference type="SAM" id="Phobius"/>
    </source>
</evidence>
<feature type="transmembrane region" description="Helical" evidence="8">
    <location>
        <begin position="789"/>
        <end position="818"/>
    </location>
</feature>
<comment type="subcellular location">
    <subcellularLocation>
        <location evidence="1">Cell membrane</location>
        <topology evidence="1">Multi-pass membrane protein</topology>
    </subcellularLocation>
</comment>
<feature type="transmembrane region" description="Helical" evidence="8">
    <location>
        <begin position="378"/>
        <end position="396"/>
    </location>
</feature>
<name>A0A5A9G540_AZOLI</name>
<dbReference type="InterPro" id="IPR036259">
    <property type="entry name" value="MFS_trans_sf"/>
</dbReference>
<dbReference type="EMBL" id="VTTN01000026">
    <property type="protein sequence ID" value="KAA0588945.1"/>
    <property type="molecule type" value="Genomic_DNA"/>
</dbReference>
<evidence type="ECO:0000256" key="7">
    <source>
        <dbReference type="SAM" id="MobiDB-lite"/>
    </source>
</evidence>
<evidence type="ECO:0000313" key="10">
    <source>
        <dbReference type="EMBL" id="KAA0588945.1"/>
    </source>
</evidence>
<dbReference type="GO" id="GO:0022857">
    <property type="term" value="F:transmembrane transporter activity"/>
    <property type="evidence" value="ECO:0007669"/>
    <property type="project" value="InterPro"/>
</dbReference>
<dbReference type="OrthoDB" id="1679175at2"/>
<evidence type="ECO:0000259" key="9">
    <source>
        <dbReference type="PROSITE" id="PS50850"/>
    </source>
</evidence>
<keyword evidence="6 8" id="KW-0472">Membrane</keyword>
<evidence type="ECO:0000256" key="5">
    <source>
        <dbReference type="ARBA" id="ARBA00022989"/>
    </source>
</evidence>